<dbReference type="RefSeq" id="WP_013570701.1">
    <property type="nucleotide sequence ID" value="NC_014963.1"/>
</dbReference>
<evidence type="ECO:0000313" key="1">
    <source>
        <dbReference type="EMBL" id="ADV84971.1"/>
    </source>
</evidence>
<accession>E8V680</accession>
<dbReference type="Proteomes" id="UP000006844">
    <property type="component" value="Chromosome"/>
</dbReference>
<gene>
    <name evidence="1" type="ordered locus">AciPR4_4227</name>
</gene>
<dbReference type="EMBL" id="CP002467">
    <property type="protein sequence ID" value="ADV84971.1"/>
    <property type="molecule type" value="Genomic_DNA"/>
</dbReference>
<proteinExistence type="predicted"/>
<protein>
    <submittedName>
        <fullName evidence="1">Uncharacterized protein</fullName>
    </submittedName>
</protein>
<dbReference type="AlphaFoldDB" id="E8V680"/>
<organism evidence="1 2">
    <name type="scientific">Terriglobus saanensis (strain ATCC BAA-1853 / DSM 23119 / SP1PR4)</name>
    <dbReference type="NCBI Taxonomy" id="401053"/>
    <lineage>
        <taxon>Bacteria</taxon>
        <taxon>Pseudomonadati</taxon>
        <taxon>Acidobacteriota</taxon>
        <taxon>Terriglobia</taxon>
        <taxon>Terriglobales</taxon>
        <taxon>Acidobacteriaceae</taxon>
        <taxon>Terriglobus</taxon>
    </lineage>
</organism>
<evidence type="ECO:0000313" key="2">
    <source>
        <dbReference type="Proteomes" id="UP000006844"/>
    </source>
</evidence>
<dbReference type="KEGG" id="tsa:AciPR4_4227"/>
<name>E8V680_TERSS</name>
<reference evidence="1 2" key="1">
    <citation type="journal article" date="2012" name="Stand. Genomic Sci.">
        <title>Complete genome sequence of Terriglobus saanensis type strain SP1PR4(T), an Acidobacteria from tundra soil.</title>
        <authorList>
            <person name="Rawat S.R."/>
            <person name="Mannisto M.K."/>
            <person name="Starovoytov V."/>
            <person name="Goodwin L."/>
            <person name="Nolan M."/>
            <person name="Hauser L."/>
            <person name="Land M."/>
            <person name="Davenport K.W."/>
            <person name="Woyke T."/>
            <person name="Haggblom M.M."/>
        </authorList>
    </citation>
    <scope>NUCLEOTIDE SEQUENCE</scope>
    <source>
        <strain evidence="2">ATCC BAA-1853 / DSM 23119 / SP1PR4</strain>
    </source>
</reference>
<sequence length="74" mass="8253">MLPYIGPEMVKALQSRTNTPTPSLGPLFMKQARVVGAVCNRAFRLLSRSTLYLSRRSPGLETKPPIREARSKPI</sequence>
<keyword evidence="2" id="KW-1185">Reference proteome</keyword>
<dbReference type="HOGENOM" id="CLU_2686563_0_0_0"/>